<dbReference type="InterPro" id="IPR043472">
    <property type="entry name" value="Macro_dom-like"/>
</dbReference>
<evidence type="ECO:0000256" key="7">
    <source>
        <dbReference type="SAM" id="MobiDB-lite"/>
    </source>
</evidence>
<dbReference type="PROSITE" id="PS51059">
    <property type="entry name" value="PARP_CATALYTIC"/>
    <property type="match status" value="1"/>
</dbReference>
<dbReference type="GO" id="GO:0003714">
    <property type="term" value="F:transcription corepressor activity"/>
    <property type="evidence" value="ECO:0007669"/>
    <property type="project" value="TreeGrafter"/>
</dbReference>
<evidence type="ECO:0000259" key="9">
    <source>
        <dbReference type="PROSITE" id="PS51059"/>
    </source>
</evidence>
<evidence type="ECO:0000256" key="4">
    <source>
        <dbReference type="ARBA" id="ARBA00023027"/>
    </source>
</evidence>
<evidence type="ECO:0000256" key="5">
    <source>
        <dbReference type="ARBA" id="ARBA00023242"/>
    </source>
</evidence>
<evidence type="ECO:0000256" key="6">
    <source>
        <dbReference type="RuleBase" id="RU362114"/>
    </source>
</evidence>
<evidence type="ECO:0000256" key="1">
    <source>
        <dbReference type="ARBA" id="ARBA00004123"/>
    </source>
</evidence>
<dbReference type="SUPFAM" id="SSF117839">
    <property type="entry name" value="WWE domain"/>
    <property type="match status" value="1"/>
</dbReference>
<dbReference type="EMBL" id="CAXITT010000416">
    <property type="protein sequence ID" value="CAL1541137.1"/>
    <property type="molecule type" value="Genomic_DNA"/>
</dbReference>
<reference evidence="11 12" key="1">
    <citation type="submission" date="2024-04" db="EMBL/GenBank/DDBJ databases">
        <authorList>
            <consortium name="Genoscope - CEA"/>
            <person name="William W."/>
        </authorList>
    </citation>
    <scope>NUCLEOTIDE SEQUENCE [LARGE SCALE GENOMIC DNA]</scope>
</reference>
<evidence type="ECO:0000259" key="8">
    <source>
        <dbReference type="PROSITE" id="PS50918"/>
    </source>
</evidence>
<dbReference type="GO" id="GO:0070212">
    <property type="term" value="P:protein poly-ADP-ribosylation"/>
    <property type="evidence" value="ECO:0007669"/>
    <property type="project" value="TreeGrafter"/>
</dbReference>
<dbReference type="Gene3D" id="3.90.228.10">
    <property type="match status" value="1"/>
</dbReference>
<evidence type="ECO:0000313" key="11">
    <source>
        <dbReference type="EMBL" id="CAL1541137.1"/>
    </source>
</evidence>
<evidence type="ECO:0000259" key="10">
    <source>
        <dbReference type="PROSITE" id="PS51154"/>
    </source>
</evidence>
<keyword evidence="4 6" id="KW-0520">NAD</keyword>
<protein>
    <recommendedName>
        <fullName evidence="6">Poly [ADP-ribose] polymerase</fullName>
        <shortName evidence="6">PARP</shortName>
        <ecNumber evidence="6">2.4.2.-</ecNumber>
    </recommendedName>
</protein>
<feature type="region of interest" description="Disordered" evidence="7">
    <location>
        <begin position="91"/>
        <end position="119"/>
    </location>
</feature>
<dbReference type="SUPFAM" id="SSF56399">
    <property type="entry name" value="ADP-ribosylation"/>
    <property type="match status" value="1"/>
</dbReference>
<dbReference type="GO" id="GO:0005737">
    <property type="term" value="C:cytoplasm"/>
    <property type="evidence" value="ECO:0007669"/>
    <property type="project" value="TreeGrafter"/>
</dbReference>
<feature type="domain" description="Macro" evidence="10">
    <location>
        <begin position="1349"/>
        <end position="1531"/>
    </location>
</feature>
<dbReference type="Proteomes" id="UP001497497">
    <property type="component" value="Unassembled WGS sequence"/>
</dbReference>
<dbReference type="Gene3D" id="3.40.220.10">
    <property type="entry name" value="Leucine Aminopeptidase, subunit E, domain 1"/>
    <property type="match status" value="3"/>
</dbReference>
<keyword evidence="12" id="KW-1185">Reference proteome</keyword>
<dbReference type="InterPro" id="IPR037197">
    <property type="entry name" value="WWE_dom_sf"/>
</dbReference>
<dbReference type="PROSITE" id="PS50918">
    <property type="entry name" value="WWE"/>
    <property type="match status" value="1"/>
</dbReference>
<keyword evidence="3 6" id="KW-0808">Transferase</keyword>
<feature type="region of interest" description="Disordered" evidence="7">
    <location>
        <begin position="2094"/>
        <end position="2114"/>
    </location>
</feature>
<dbReference type="GO" id="GO:0010629">
    <property type="term" value="P:negative regulation of gene expression"/>
    <property type="evidence" value="ECO:0007669"/>
    <property type="project" value="TreeGrafter"/>
</dbReference>
<feature type="compositionally biased region" description="Polar residues" evidence="7">
    <location>
        <begin position="1"/>
        <end position="11"/>
    </location>
</feature>
<dbReference type="Pfam" id="PF00644">
    <property type="entry name" value="PARP"/>
    <property type="match status" value="1"/>
</dbReference>
<dbReference type="PROSITE" id="PS51154">
    <property type="entry name" value="MACRO"/>
    <property type="match status" value="2"/>
</dbReference>
<dbReference type="InterPro" id="IPR054596">
    <property type="entry name" value="PARP14_WWE"/>
</dbReference>
<accession>A0AAV2I714</accession>
<comment type="subcellular location">
    <subcellularLocation>
        <location evidence="1">Nucleus</location>
    </subcellularLocation>
</comment>
<keyword evidence="2 6" id="KW-0328">Glycosyltransferase</keyword>
<dbReference type="Pfam" id="PF22005">
    <property type="entry name" value="WWE_1"/>
    <property type="match status" value="1"/>
</dbReference>
<dbReference type="GO" id="GO:0005634">
    <property type="term" value="C:nucleus"/>
    <property type="evidence" value="ECO:0007669"/>
    <property type="project" value="UniProtKB-SubCell"/>
</dbReference>
<feature type="compositionally biased region" description="Polar residues" evidence="7">
    <location>
        <begin position="91"/>
        <end position="116"/>
    </location>
</feature>
<dbReference type="InterPro" id="IPR012317">
    <property type="entry name" value="Poly(ADP-ribose)pol_cat_dom"/>
</dbReference>
<feature type="domain" description="WWE" evidence="8">
    <location>
        <begin position="1861"/>
        <end position="1937"/>
    </location>
</feature>
<dbReference type="InterPro" id="IPR004170">
    <property type="entry name" value="WWE_dom"/>
</dbReference>
<dbReference type="InterPro" id="IPR052056">
    <property type="entry name" value="Mono-ARTD/PARP"/>
</dbReference>
<name>A0AAV2I714_LYMST</name>
<evidence type="ECO:0000256" key="3">
    <source>
        <dbReference type="ARBA" id="ARBA00022679"/>
    </source>
</evidence>
<feature type="region of interest" description="Disordered" evidence="7">
    <location>
        <begin position="1"/>
        <end position="25"/>
    </location>
</feature>
<evidence type="ECO:0000313" key="12">
    <source>
        <dbReference type="Proteomes" id="UP001497497"/>
    </source>
</evidence>
<dbReference type="PANTHER" id="PTHR14453:SF102">
    <property type="entry name" value="PROTEIN MONO-ADP-RIBOSYLTRANSFERASE PARP14-LIKE"/>
    <property type="match status" value="1"/>
</dbReference>
<dbReference type="SMART" id="SM00506">
    <property type="entry name" value="A1pp"/>
    <property type="match status" value="2"/>
</dbReference>
<evidence type="ECO:0000256" key="2">
    <source>
        <dbReference type="ARBA" id="ARBA00022676"/>
    </source>
</evidence>
<sequence>MSSNDNLNMPNRQGVPYKTGQEDNVARSKVNKCWCPTPSKSYNYSSSIDFKPYKSATTSVGAGGKELMISNTSDKETKTVDQYLQVCDSNFSGSQTKPSTVPTNVASSNQSASYGPSSKAYVTAGNSSTRFQSQDDTIRPIATNSSPMPGTFYASPKVFSPVPFGYDPHGNTRPQTKPFSGADQHLVKPDLGSTYSSLPVNTGPPDVDAEVFSRTVVITTDNCSQGALAFEKYFDQLFMSHNVVENTLINTFASVVYVTFKHEQGAIQACRLRHDPVSSYILFIKMISEEEFPFFNDKICVHGEMSKDPNFQQNLNHVLLQQAGLKIDKIEKYDYSDSIILIVDKTTTLSEMSRLLLEISTTFNLLVAPMTKRFMISVQWDSIHLREHAVIDYISSRSNSGIISTSRFNNKVTVFELTDEQRMDNILSLDKHEISGINIAIRYHHPCLSVEYCRKFEKHRLDIQMQYKRLSISMPLQQHLAHVGIPHYHSTPNYNMDFQPSYRGGSYISGQRFCGSSQSPEIYTHSSGQRFGQHQSFGAQLQPNFNCIGSGYRENSSSFDVAPVLDRGLSHPGNAFDEGQYPMMYSNATSFGIQQSQNLNRSQETRTIDLRQDELTLLEKINLMQEVRNECKNVSIKRVNNCQISISGDYQDIKVAKLVLLDYIKTKFDFYDISDFNKDEMEIVKIKGFLEAINGDFDKNKIPAHMSCVGEKFTVLYYKDVSTDEIKRTFERFIAKSEHTIEREKLILYQSKQWSDFLQTCKQEDKEFEYSVFRLDESKACVLVVGSTHVQYTMKNKFKQFETENPQKTRTIIFEDDFQEYAEHYLADHLKVIESSVQTFGTLLKKSEGSYTLEGLEDGLIEGERLLATLRNSIKIREQTLDYPGCREFLQGAAGEDILRNSGQRFSCLIKLTEQDTHYERPDESLDESPTYFDGGTIKNCKLTVTNVRPEKLKVECIFNFINVSFSTSSSMPEGFIGSQASWSSMKADHGFSVGQSIETTGEKNKNLKIVHFVCNNEEKHMTEALKRGFNKARCSKFSSLGIALDGIESLQPVQDSFLRPFVETLINQLNNHLSNIKEICITGRNEDSLQNVASQLKSEQGRNLSLGKSKIQRGFESAKLKTRTLSSAHKKLATSHRSTGIKVASETSSMAIFNQIKFQLISGDILAEKADVMVTSIRPDLNMSMGLVITSVLRQGGDELQDELNTKYPQGIKYGEFAVSGGGKLPLKRIYHASLPQWDSNTSVDVIKTVVTDMLNEASKESLTTIAMPALGSGNLSYNSALTCLSILSAVREFALANQQTSVTKVGLVIFPKDTVILKEYGQAIYSFQLALNPQSPMDVSVSSPTSSSKKANIIIDNIVVQLTIADITKQKTDAIVVTVHGGLDLTKGKLAPEILKIGGPEIQAELNKNFPNGLQHYQCGCTSAGNLSCKNIYFVCIPPWGLLDEKKLRKILVKVLEEVDKSEAKTLSLPALGTGNLGYPADEALKFTLKSIHYFAKVNPKYLQEIEIVVHPADTTVQTAFQNGFSTLQAPTQSPRSHQLVLKENKENRKMLKALYSAFENVASCRAEENTQGENTFYVGNVTVKVKEGDLTEEICDVLVVAMREDMDLERAGTVGKELSQKCSLDFKMRCKLKAHELQLNGITSMDVRGDQFKCKVVTFVSIDKYDNVWDSVVESVLEGADKSGFTTLALTTFGAGLPDTDVKKSAQQIFVGIAKFCNNEQQLRRLTDIRLLVKDKDIIKTTSEAKEEFVNELAETGDKDELSENAQIVYYFSDESKVKGAMEEVMTQCMMTHKENTYKNISIKKFTDDNFKILKRKGYENMIKVTCSKDEGMISMAGFGHPSEVQNMIHVIEKEMQREMIENLSTDVSVHWQYEVDGNFIDFNKVLNLQLEADFKGKKKMSVIEMDDETYNVDFASKTVTHKDTGSVMKLSRRDDLDAGEPIPKNWAEMSMSVSLKVVELKPDGNDYHKVAMQYKLMGANGDIKKIERVQNRSLYQQYVAKKREIDGRNPKNSNELSLFHGSDISAINDINKTGFNRSYCGKNATVYGEGVYFARSSAYSEQYATPDANGMRKLYLARVLVGVSVETDSNTKYLPKQPGSDTPYDSGKAPASRKEGIHIIFHDSQAYPEYIITFSLPAGHAAP</sequence>
<comment type="caution">
    <text evidence="11">The sequence shown here is derived from an EMBL/GenBank/DDBJ whole genome shotgun (WGS) entry which is preliminary data.</text>
</comment>
<feature type="domain" description="Macro" evidence="10">
    <location>
        <begin position="1146"/>
        <end position="1328"/>
    </location>
</feature>
<dbReference type="PANTHER" id="PTHR14453">
    <property type="entry name" value="PARP/ZINC FINGER CCCH TYPE DOMAIN CONTAINING PROTEIN"/>
    <property type="match status" value="1"/>
</dbReference>
<dbReference type="GO" id="GO:1990404">
    <property type="term" value="F:NAD+-protein mono-ADP-ribosyltransferase activity"/>
    <property type="evidence" value="ECO:0007669"/>
    <property type="project" value="TreeGrafter"/>
</dbReference>
<dbReference type="InterPro" id="IPR002589">
    <property type="entry name" value="Macro_dom"/>
</dbReference>
<dbReference type="Pfam" id="PF01661">
    <property type="entry name" value="Macro"/>
    <property type="match status" value="2"/>
</dbReference>
<dbReference type="Gene3D" id="3.30.720.50">
    <property type="match status" value="1"/>
</dbReference>
<gene>
    <name evidence="11" type="ORF">GSLYS_00014779001</name>
</gene>
<proteinExistence type="predicted"/>
<keyword evidence="5" id="KW-0539">Nucleus</keyword>
<dbReference type="EC" id="2.4.2.-" evidence="6"/>
<dbReference type="SUPFAM" id="SSF52949">
    <property type="entry name" value="Macro domain-like"/>
    <property type="match status" value="3"/>
</dbReference>
<dbReference type="GO" id="GO:0003950">
    <property type="term" value="F:NAD+ poly-ADP-ribosyltransferase activity"/>
    <property type="evidence" value="ECO:0007669"/>
    <property type="project" value="UniProtKB-UniRule"/>
</dbReference>
<feature type="domain" description="PARP catalytic" evidence="9">
    <location>
        <begin position="1944"/>
        <end position="2147"/>
    </location>
</feature>
<organism evidence="11 12">
    <name type="scientific">Lymnaea stagnalis</name>
    <name type="common">Great pond snail</name>
    <name type="synonym">Helix stagnalis</name>
    <dbReference type="NCBI Taxonomy" id="6523"/>
    <lineage>
        <taxon>Eukaryota</taxon>
        <taxon>Metazoa</taxon>
        <taxon>Spiralia</taxon>
        <taxon>Lophotrochozoa</taxon>
        <taxon>Mollusca</taxon>
        <taxon>Gastropoda</taxon>
        <taxon>Heterobranchia</taxon>
        <taxon>Euthyneura</taxon>
        <taxon>Panpulmonata</taxon>
        <taxon>Hygrophila</taxon>
        <taxon>Lymnaeoidea</taxon>
        <taxon>Lymnaeidae</taxon>
        <taxon>Lymnaea</taxon>
    </lineage>
</organism>